<accession>A0A7J8WDB0</accession>
<dbReference type="EMBL" id="JABFAB010245893">
    <property type="protein sequence ID" value="MBA0672830.1"/>
    <property type="molecule type" value="Genomic_DNA"/>
</dbReference>
<evidence type="ECO:0000313" key="3">
    <source>
        <dbReference type="Proteomes" id="UP000593573"/>
    </source>
</evidence>
<sequence>MASLNVYTVLVVLFLTCGAVMAMKEKDQIIKENNYETKMGLPCVLEAFTSIFETGVFLTSVTANLLCWE</sequence>
<feature type="chain" id="PRO_5029685821" evidence="1">
    <location>
        <begin position="23"/>
        <end position="69"/>
    </location>
</feature>
<feature type="non-terminal residue" evidence="2">
    <location>
        <position position="69"/>
    </location>
</feature>
<dbReference type="OrthoDB" id="946177at2759"/>
<dbReference type="Proteomes" id="UP000593573">
    <property type="component" value="Unassembled WGS sequence"/>
</dbReference>
<gene>
    <name evidence="2" type="ORF">Goklo_029117</name>
</gene>
<organism evidence="2 3">
    <name type="scientific">Gossypium klotzschianum</name>
    <dbReference type="NCBI Taxonomy" id="34286"/>
    <lineage>
        <taxon>Eukaryota</taxon>
        <taxon>Viridiplantae</taxon>
        <taxon>Streptophyta</taxon>
        <taxon>Embryophyta</taxon>
        <taxon>Tracheophyta</taxon>
        <taxon>Spermatophyta</taxon>
        <taxon>Magnoliopsida</taxon>
        <taxon>eudicotyledons</taxon>
        <taxon>Gunneridae</taxon>
        <taxon>Pentapetalae</taxon>
        <taxon>rosids</taxon>
        <taxon>malvids</taxon>
        <taxon>Malvales</taxon>
        <taxon>Malvaceae</taxon>
        <taxon>Malvoideae</taxon>
        <taxon>Gossypium</taxon>
    </lineage>
</organism>
<proteinExistence type="predicted"/>
<keyword evidence="3" id="KW-1185">Reference proteome</keyword>
<dbReference type="AlphaFoldDB" id="A0A7J8WDB0"/>
<protein>
    <submittedName>
        <fullName evidence="2">Uncharacterized protein</fullName>
    </submittedName>
</protein>
<name>A0A7J8WDB0_9ROSI</name>
<evidence type="ECO:0000256" key="1">
    <source>
        <dbReference type="SAM" id="SignalP"/>
    </source>
</evidence>
<keyword evidence="1" id="KW-0732">Signal</keyword>
<evidence type="ECO:0000313" key="2">
    <source>
        <dbReference type="EMBL" id="MBA0672830.1"/>
    </source>
</evidence>
<comment type="caution">
    <text evidence="2">The sequence shown here is derived from an EMBL/GenBank/DDBJ whole genome shotgun (WGS) entry which is preliminary data.</text>
</comment>
<feature type="signal peptide" evidence="1">
    <location>
        <begin position="1"/>
        <end position="22"/>
    </location>
</feature>
<reference evidence="2 3" key="1">
    <citation type="journal article" date="2019" name="Genome Biol. Evol.">
        <title>Insights into the evolution of the New World diploid cottons (Gossypium, subgenus Houzingenia) based on genome sequencing.</title>
        <authorList>
            <person name="Grover C.E."/>
            <person name="Arick M.A. 2nd"/>
            <person name="Thrash A."/>
            <person name="Conover J.L."/>
            <person name="Sanders W.S."/>
            <person name="Peterson D.G."/>
            <person name="Frelichowski J.E."/>
            <person name="Scheffler J.A."/>
            <person name="Scheffler B.E."/>
            <person name="Wendel J.F."/>
        </authorList>
    </citation>
    <scope>NUCLEOTIDE SEQUENCE [LARGE SCALE GENOMIC DNA]</scope>
    <source>
        <strain evidence="2">57</strain>
        <tissue evidence="2">Leaf</tissue>
    </source>
</reference>